<dbReference type="EMBL" id="JAGIXG020000029">
    <property type="protein sequence ID" value="KAI6780715.1"/>
    <property type="molecule type" value="Genomic_DNA"/>
</dbReference>
<dbReference type="RefSeq" id="XP_051361571.1">
    <property type="nucleotide sequence ID" value="XM_051507278.1"/>
</dbReference>
<organism evidence="2 3">
    <name type="scientific">Emericellopsis cladophorae</name>
    <dbReference type="NCBI Taxonomy" id="2686198"/>
    <lineage>
        <taxon>Eukaryota</taxon>
        <taxon>Fungi</taxon>
        <taxon>Dikarya</taxon>
        <taxon>Ascomycota</taxon>
        <taxon>Pezizomycotina</taxon>
        <taxon>Sordariomycetes</taxon>
        <taxon>Hypocreomycetidae</taxon>
        <taxon>Hypocreales</taxon>
        <taxon>Bionectriaceae</taxon>
        <taxon>Emericellopsis</taxon>
    </lineage>
</organism>
<dbReference type="InterPro" id="IPR056632">
    <property type="entry name" value="DUF7730"/>
</dbReference>
<reference evidence="2" key="1">
    <citation type="journal article" date="2021" name="J Fungi (Basel)">
        <title>Genomic and Metabolomic Analyses of the Marine Fungus Emericellopsis cladophorae: Insights into Saltwater Adaptability Mechanisms and Its Biosynthetic Potential.</title>
        <authorList>
            <person name="Goncalves M.F.M."/>
            <person name="Hilario S."/>
            <person name="Van de Peer Y."/>
            <person name="Esteves A.C."/>
            <person name="Alves A."/>
        </authorList>
    </citation>
    <scope>NUCLEOTIDE SEQUENCE</scope>
    <source>
        <strain evidence="2">MUM 19.33</strain>
    </source>
</reference>
<dbReference type="PANTHER" id="PTHR38790">
    <property type="entry name" value="2EXR DOMAIN-CONTAINING PROTEIN-RELATED"/>
    <property type="match status" value="1"/>
</dbReference>
<dbReference type="PANTHER" id="PTHR38790:SF4">
    <property type="entry name" value="2EXR DOMAIN-CONTAINING PROTEIN"/>
    <property type="match status" value="1"/>
</dbReference>
<dbReference type="Proteomes" id="UP001055219">
    <property type="component" value="Unassembled WGS sequence"/>
</dbReference>
<name>A0A9P9XZT3_9HYPO</name>
<comment type="caution">
    <text evidence="2">The sequence shown here is derived from an EMBL/GenBank/DDBJ whole genome shotgun (WGS) entry which is preliminary data.</text>
</comment>
<dbReference type="Pfam" id="PF24864">
    <property type="entry name" value="DUF7730"/>
    <property type="match status" value="2"/>
</dbReference>
<keyword evidence="3" id="KW-1185">Reference proteome</keyword>
<dbReference type="AlphaFoldDB" id="A0A9P9XZT3"/>
<reference evidence="2" key="2">
    <citation type="submission" date="2022-07" db="EMBL/GenBank/DDBJ databases">
        <authorList>
            <person name="Goncalves M.F.M."/>
            <person name="Hilario S."/>
            <person name="Van De Peer Y."/>
            <person name="Esteves A.C."/>
            <person name="Alves A."/>
        </authorList>
    </citation>
    <scope>NUCLEOTIDE SEQUENCE</scope>
    <source>
        <strain evidence="2">MUM 19.33</strain>
    </source>
</reference>
<evidence type="ECO:0000313" key="3">
    <source>
        <dbReference type="Proteomes" id="UP001055219"/>
    </source>
</evidence>
<feature type="domain" description="DUF7730" evidence="1">
    <location>
        <begin position="61"/>
        <end position="96"/>
    </location>
</feature>
<gene>
    <name evidence="2" type="ORF">J7T54_001219</name>
</gene>
<sequence>MPWVDTRRKVRSVCRRVWARLAESGPRPPEPVVDEPEEVLPFLPDPRPRCITPPPSAAPPRQEQCLFFRKLPPEIRIQIYNHAFGNQTLHMDLEYTWPDKPRSRVADENGGTRRHCAIAPNANFPAYRKLDSKQPRAWRWWGSVCHREPPPHKLSVIHRWDEEPAPWVDNCRNGRVKYCAAWGGAWPERCQTGVMGWLLSCRLAYVEAIDILYRQNTLHIDSHAIFENLDQLFLAQRLSCISSLEIKYNTNILTESWGLYPYMEAVCGIQRLFRALTSQLPSLRTLHLTITSVYDLGTPVNFKLFFEAADKFVVDNPALTRFTLSIPRAAFQHLWVEAQTNRAPQHEDGGVETETFRFLNGTYGFTDQDAQETGLRWKRDRPLRSNFKECDNGYWVIEGQKSPFRFNF</sequence>
<evidence type="ECO:0000313" key="2">
    <source>
        <dbReference type="EMBL" id="KAI6780715.1"/>
    </source>
</evidence>
<dbReference type="GeneID" id="75827738"/>
<protein>
    <recommendedName>
        <fullName evidence="1">DUF7730 domain-containing protein</fullName>
    </recommendedName>
</protein>
<proteinExistence type="predicted"/>
<accession>A0A9P9XZT3</accession>
<evidence type="ECO:0000259" key="1">
    <source>
        <dbReference type="Pfam" id="PF24864"/>
    </source>
</evidence>
<dbReference type="OrthoDB" id="515692at2759"/>
<feature type="domain" description="DUF7730" evidence="1">
    <location>
        <begin position="162"/>
        <end position="291"/>
    </location>
</feature>